<feature type="compositionally biased region" description="Polar residues" evidence="1">
    <location>
        <begin position="200"/>
        <end position="213"/>
    </location>
</feature>
<dbReference type="AlphaFoldDB" id="A0AAF0DCX2"/>
<feature type="compositionally biased region" description="Basic residues" evidence="1">
    <location>
        <begin position="439"/>
        <end position="449"/>
    </location>
</feature>
<organism evidence="3 4">
    <name type="scientific">Emydomyces testavorans</name>
    <dbReference type="NCBI Taxonomy" id="2070801"/>
    <lineage>
        <taxon>Eukaryota</taxon>
        <taxon>Fungi</taxon>
        <taxon>Dikarya</taxon>
        <taxon>Ascomycota</taxon>
        <taxon>Pezizomycotina</taxon>
        <taxon>Eurotiomycetes</taxon>
        <taxon>Eurotiomycetidae</taxon>
        <taxon>Onygenales</taxon>
        <taxon>Nannizziopsiaceae</taxon>
        <taxon>Emydomyces</taxon>
    </lineage>
</organism>
<dbReference type="EMBL" id="CP120627">
    <property type="protein sequence ID" value="WEW55973.1"/>
    <property type="molecule type" value="Genomic_DNA"/>
</dbReference>
<keyword evidence="4" id="KW-1185">Reference proteome</keyword>
<feature type="compositionally biased region" description="Polar residues" evidence="1">
    <location>
        <begin position="112"/>
        <end position="124"/>
    </location>
</feature>
<dbReference type="Pfam" id="PF08550">
    <property type="entry name" value="GATA_AreA"/>
    <property type="match status" value="1"/>
</dbReference>
<proteinExistence type="predicted"/>
<feature type="compositionally biased region" description="Basic and acidic residues" evidence="1">
    <location>
        <begin position="254"/>
        <end position="271"/>
    </location>
</feature>
<feature type="region of interest" description="Disordered" evidence="1">
    <location>
        <begin position="351"/>
        <end position="460"/>
    </location>
</feature>
<feature type="compositionally biased region" description="Low complexity" evidence="1">
    <location>
        <begin position="450"/>
        <end position="460"/>
    </location>
</feature>
<reference evidence="3" key="1">
    <citation type="submission" date="2023-03" db="EMBL/GenBank/DDBJ databases">
        <title>Emydomyces testavorans Genome Sequence.</title>
        <authorList>
            <person name="Hoyer L."/>
        </authorList>
    </citation>
    <scope>NUCLEOTIDE SEQUENCE</scope>
    <source>
        <strain evidence="3">16-2883</strain>
    </source>
</reference>
<protein>
    <recommendedName>
        <fullName evidence="2">Nitrogen regulatory protein areA GATA-like domain-containing protein</fullName>
    </recommendedName>
</protein>
<feature type="domain" description="Nitrogen regulatory protein areA GATA-like" evidence="2">
    <location>
        <begin position="34"/>
        <end position="62"/>
    </location>
</feature>
<gene>
    <name evidence="3" type="ORF">PRK78_001408</name>
</gene>
<accession>A0AAF0DCX2</accession>
<evidence type="ECO:0000313" key="4">
    <source>
        <dbReference type="Proteomes" id="UP001219355"/>
    </source>
</evidence>
<sequence>MTDALPHGLVSHTDCVSSDLESADRVDIEDVAKLWRVYTTNKITLKQGSGQRLENLFWRIWSNGRISSNITGSKLARLFIQMADESPLWVRSRRELASISRNSPRFPLVTSARRSPSLATSKDSSGGCLSRNGPGSGSQANLPPSILKKPSRSPSQNPRKSARFASAGLEDGENQSDRSKTFRSSASVAESKHDEHISPRTKSSAANAGSTRAQRGPANKQVMAVSDNAIFNGTTSCFQDINFDEGTPASPKKPIPEDFSPKTTKDSEMFKHALTSHPPTPPRSHTYCSLPDAPLTPTSPESTVSEATPSQPKPIESTPTPSLVEKDFRVRFIQRQSHGSRISSLTSLISSEEPLSLSISPTSTKPTTFTSTPATQNSQLADSSHPEVSNLPPEVMLSRTLSSSSSIPIASRGSSSLRPATRQEPVSQLSKLIEEEKRTKPKNKKKKKATTTTSTTMNET</sequence>
<evidence type="ECO:0000259" key="2">
    <source>
        <dbReference type="Pfam" id="PF08550"/>
    </source>
</evidence>
<evidence type="ECO:0000256" key="1">
    <source>
        <dbReference type="SAM" id="MobiDB-lite"/>
    </source>
</evidence>
<dbReference type="InterPro" id="IPR013860">
    <property type="entry name" value="AreA_GATA"/>
</dbReference>
<dbReference type="Proteomes" id="UP001219355">
    <property type="component" value="Chromosome 1"/>
</dbReference>
<feature type="compositionally biased region" description="Polar residues" evidence="1">
    <location>
        <begin position="296"/>
        <end position="310"/>
    </location>
</feature>
<evidence type="ECO:0000313" key="3">
    <source>
        <dbReference type="EMBL" id="WEW55973.1"/>
    </source>
</evidence>
<feature type="region of interest" description="Disordered" evidence="1">
    <location>
        <begin position="242"/>
        <end position="322"/>
    </location>
</feature>
<feature type="compositionally biased region" description="Low complexity" evidence="1">
    <location>
        <begin position="397"/>
        <end position="416"/>
    </location>
</feature>
<feature type="compositionally biased region" description="Low complexity" evidence="1">
    <location>
        <begin position="351"/>
        <end position="373"/>
    </location>
</feature>
<feature type="region of interest" description="Disordered" evidence="1">
    <location>
        <begin position="107"/>
        <end position="219"/>
    </location>
</feature>
<name>A0AAF0DCX2_9EURO</name>